<comment type="caution">
    <text evidence="4">The sequence shown here is derived from an EMBL/GenBank/DDBJ whole genome shotgun (WGS) entry which is preliminary data.</text>
</comment>
<sequence length="745" mass="81424" precursor="true">MTGLGRVGLLFAFTQLIITAPAAATSGGVVELPPARNGSPAFSPRHGLNIELDSRWLDAGGYRPVRVRFDTATPAAVDRLLAVELKFSDSGRPGDTDLTVQDEVLLPGGADSVEMVVRCPSISDWALHWWTVRVDGEVDPALSTDMKTAMPLPTTARESMFRLLRPTRSAGKSTTGLASERSTEQITVGQRGRFLMERLTSESLDSWIDYASAEVITVDLPTLRRFAERPESQVTALRRWLLAGGMVWVENTGGTAQNYREINELLRLERWRFTTTDEAPSEKETPPPTTQAEETAEVASQGETQTPNVRERRGGTTPIEEAPGWGYSQVTFDDQIEGFGPPIDRIRSLINQQRPTDTRGWCAQREAGFGRIVAFDQLPFDVPDALRRGPSRQVMASWESYRWSARHGVEPDGASADFGNLLIPGVGVAPVNEFQILITLFVLAIGPLNYWLLWRRQQLHLLVLTTPLYACVATLGLVAYAAVADGFGVKARVRSITLLDQTTGEAASWSRVSHYAATLPDEPMTLPADTAIYPLEPIWESAFAEREAARTLRWVGDQQVLGSGWAPPRTTVQHLLVRCRTSPARVELTGQGSNVRIANRLGAPIDLIVVRDSEGGWLRAVAVTEGATANLEPVERLDAMQSFRTLAISNIPTSPAGAGKAVEDTLERLGASRDIRRMQRTLPASAVGDNLANRVIDALTGIDGGRSLDVPPQSYVAVTTRAVETPLGWDSVDELGSFHIVVGRW</sequence>
<dbReference type="OrthoDB" id="269524at2"/>
<proteinExistence type="predicted"/>
<evidence type="ECO:0000256" key="1">
    <source>
        <dbReference type="SAM" id="MobiDB-lite"/>
    </source>
</evidence>
<protein>
    <recommendedName>
        <fullName evidence="6">DUF4159 domain-containing protein</fullName>
    </recommendedName>
</protein>
<name>A0A5C6ACU0_9BACT</name>
<feature type="region of interest" description="Disordered" evidence="1">
    <location>
        <begin position="274"/>
        <end position="326"/>
    </location>
</feature>
<reference evidence="4 5" key="1">
    <citation type="submission" date="2019-02" db="EMBL/GenBank/DDBJ databases">
        <title>Deep-cultivation of Planctomycetes and their phenomic and genomic characterization uncovers novel biology.</title>
        <authorList>
            <person name="Wiegand S."/>
            <person name="Jogler M."/>
            <person name="Boedeker C."/>
            <person name="Pinto D."/>
            <person name="Vollmers J."/>
            <person name="Rivas-Marin E."/>
            <person name="Kohn T."/>
            <person name="Peeters S.H."/>
            <person name="Heuer A."/>
            <person name="Rast P."/>
            <person name="Oberbeckmann S."/>
            <person name="Bunk B."/>
            <person name="Jeske O."/>
            <person name="Meyerdierks A."/>
            <person name="Storesund J.E."/>
            <person name="Kallscheuer N."/>
            <person name="Luecker S."/>
            <person name="Lage O.M."/>
            <person name="Pohl T."/>
            <person name="Merkel B.J."/>
            <person name="Hornburger P."/>
            <person name="Mueller R.-W."/>
            <person name="Bruemmer F."/>
            <person name="Labrenz M."/>
            <person name="Spormann A.M."/>
            <person name="Op Den Camp H."/>
            <person name="Overmann J."/>
            <person name="Amann R."/>
            <person name="Jetten M.S.M."/>
            <person name="Mascher T."/>
            <person name="Medema M.H."/>
            <person name="Devos D.P."/>
            <person name="Kaster A.-K."/>
            <person name="Ovreas L."/>
            <person name="Rohde M."/>
            <person name="Galperin M.Y."/>
            <person name="Jogler C."/>
        </authorList>
    </citation>
    <scope>NUCLEOTIDE SEQUENCE [LARGE SCALE GENOMIC DNA]</scope>
    <source>
        <strain evidence="4 5">Pla108</strain>
    </source>
</reference>
<gene>
    <name evidence="4" type="ORF">Pla108_20160</name>
</gene>
<organism evidence="4 5">
    <name type="scientific">Botrimarina colliarenosi</name>
    <dbReference type="NCBI Taxonomy" id="2528001"/>
    <lineage>
        <taxon>Bacteria</taxon>
        <taxon>Pseudomonadati</taxon>
        <taxon>Planctomycetota</taxon>
        <taxon>Planctomycetia</taxon>
        <taxon>Pirellulales</taxon>
        <taxon>Lacipirellulaceae</taxon>
        <taxon>Botrimarina</taxon>
    </lineage>
</organism>
<feature type="transmembrane region" description="Helical" evidence="2">
    <location>
        <begin position="461"/>
        <end position="483"/>
    </location>
</feature>
<feature type="transmembrane region" description="Helical" evidence="2">
    <location>
        <begin position="434"/>
        <end position="454"/>
    </location>
</feature>
<keyword evidence="3" id="KW-0732">Signal</keyword>
<keyword evidence="2" id="KW-1133">Transmembrane helix</keyword>
<dbReference type="AlphaFoldDB" id="A0A5C6ACU0"/>
<dbReference type="EMBL" id="SJPR01000002">
    <property type="protein sequence ID" value="TWT97862.1"/>
    <property type="molecule type" value="Genomic_DNA"/>
</dbReference>
<keyword evidence="2" id="KW-0812">Transmembrane</keyword>
<evidence type="ECO:0000313" key="4">
    <source>
        <dbReference type="EMBL" id="TWT97862.1"/>
    </source>
</evidence>
<dbReference type="Proteomes" id="UP000317421">
    <property type="component" value="Unassembled WGS sequence"/>
</dbReference>
<evidence type="ECO:0008006" key="6">
    <source>
        <dbReference type="Google" id="ProtNLM"/>
    </source>
</evidence>
<feature type="compositionally biased region" description="Low complexity" evidence="1">
    <location>
        <begin position="290"/>
        <end position="299"/>
    </location>
</feature>
<accession>A0A5C6ACU0</accession>
<evidence type="ECO:0000313" key="5">
    <source>
        <dbReference type="Proteomes" id="UP000317421"/>
    </source>
</evidence>
<evidence type="ECO:0000256" key="3">
    <source>
        <dbReference type="SAM" id="SignalP"/>
    </source>
</evidence>
<feature type="signal peptide" evidence="3">
    <location>
        <begin position="1"/>
        <end position="24"/>
    </location>
</feature>
<dbReference type="RefSeq" id="WP_146444756.1">
    <property type="nucleotide sequence ID" value="NZ_SJPR01000002.1"/>
</dbReference>
<keyword evidence="5" id="KW-1185">Reference proteome</keyword>
<evidence type="ECO:0000256" key="2">
    <source>
        <dbReference type="SAM" id="Phobius"/>
    </source>
</evidence>
<keyword evidence="2" id="KW-0472">Membrane</keyword>
<feature type="chain" id="PRO_5022996090" description="DUF4159 domain-containing protein" evidence="3">
    <location>
        <begin position="25"/>
        <end position="745"/>
    </location>
</feature>